<evidence type="ECO:0000259" key="5">
    <source>
        <dbReference type="PROSITE" id="PS50850"/>
    </source>
</evidence>
<evidence type="ECO:0000256" key="4">
    <source>
        <dbReference type="SAM" id="Phobius"/>
    </source>
</evidence>
<gene>
    <name evidence="6" type="primary">yhjX_2</name>
    <name evidence="6" type="ORF">NCTC9381_01579</name>
</gene>
<evidence type="ECO:0000313" key="6">
    <source>
        <dbReference type="EMBL" id="SUB15686.1"/>
    </source>
</evidence>
<evidence type="ECO:0000256" key="3">
    <source>
        <dbReference type="ARBA" id="ARBA00023136"/>
    </source>
</evidence>
<dbReference type="Gene3D" id="1.20.1250.20">
    <property type="entry name" value="MFS general substrate transporter like domains"/>
    <property type="match status" value="1"/>
</dbReference>
<keyword evidence="2 4" id="KW-1133">Transmembrane helix</keyword>
<dbReference type="PROSITE" id="PS50850">
    <property type="entry name" value="MFS"/>
    <property type="match status" value="1"/>
</dbReference>
<keyword evidence="1 4" id="KW-0812">Transmembrane</keyword>
<evidence type="ECO:0000256" key="2">
    <source>
        <dbReference type="ARBA" id="ARBA00022989"/>
    </source>
</evidence>
<dbReference type="AlphaFoldDB" id="A0A379AD03"/>
<keyword evidence="7" id="KW-1185">Reference proteome</keyword>
<feature type="domain" description="Major facilitator superfamily (MFS) profile" evidence="5">
    <location>
        <begin position="12"/>
        <end position="150"/>
    </location>
</feature>
<accession>A0A379AD03</accession>
<name>A0A379AD03_ENTAG</name>
<feature type="transmembrane region" description="Helical" evidence="4">
    <location>
        <begin position="12"/>
        <end position="33"/>
    </location>
</feature>
<organism evidence="6 7">
    <name type="scientific">Enterobacter agglomerans</name>
    <name type="common">Erwinia herbicola</name>
    <name type="synonym">Pantoea agglomerans</name>
    <dbReference type="NCBI Taxonomy" id="549"/>
    <lineage>
        <taxon>Bacteria</taxon>
        <taxon>Pseudomonadati</taxon>
        <taxon>Pseudomonadota</taxon>
        <taxon>Gammaproteobacteria</taxon>
        <taxon>Enterobacterales</taxon>
        <taxon>Erwiniaceae</taxon>
        <taxon>Pantoea</taxon>
        <taxon>Pantoea agglomerans group</taxon>
    </lineage>
</organism>
<dbReference type="GO" id="GO:0022857">
    <property type="term" value="F:transmembrane transporter activity"/>
    <property type="evidence" value="ECO:0007669"/>
    <property type="project" value="InterPro"/>
</dbReference>
<dbReference type="EMBL" id="UGSO01000001">
    <property type="protein sequence ID" value="SUB15686.1"/>
    <property type="molecule type" value="Genomic_DNA"/>
</dbReference>
<proteinExistence type="predicted"/>
<sequence length="150" mass="16454">MNQTQQASYQRARWLTLFGTVITQFALGSVYTWSLFNGQLSPEAGCDGQSGRFSFGLLSLGLAIASSLAGKLQERFGVRRVTIGAGVLMALGFWLTAHANNLMMLYFSAGLLGGSGGWRRLPDDALKLREVVSGAQRDDLCLCDWRLRSW</sequence>
<evidence type="ECO:0000313" key="7">
    <source>
        <dbReference type="Proteomes" id="UP000254640"/>
    </source>
</evidence>
<dbReference type="InterPro" id="IPR020846">
    <property type="entry name" value="MFS_dom"/>
</dbReference>
<dbReference type="SUPFAM" id="SSF103473">
    <property type="entry name" value="MFS general substrate transporter"/>
    <property type="match status" value="1"/>
</dbReference>
<feature type="transmembrane region" description="Helical" evidence="4">
    <location>
        <begin position="77"/>
        <end position="97"/>
    </location>
</feature>
<reference evidence="6 7" key="1">
    <citation type="submission" date="2018-06" db="EMBL/GenBank/DDBJ databases">
        <authorList>
            <consortium name="Pathogen Informatics"/>
            <person name="Doyle S."/>
        </authorList>
    </citation>
    <scope>NUCLEOTIDE SEQUENCE [LARGE SCALE GENOMIC DNA]</scope>
    <source>
        <strain evidence="6 7">NCTC9381</strain>
    </source>
</reference>
<evidence type="ECO:0000256" key="1">
    <source>
        <dbReference type="ARBA" id="ARBA00022692"/>
    </source>
</evidence>
<keyword evidence="3 4" id="KW-0472">Membrane</keyword>
<protein>
    <submittedName>
        <fullName evidence="6">Inner membrane protein yhjX</fullName>
    </submittedName>
</protein>
<dbReference type="InterPro" id="IPR036259">
    <property type="entry name" value="MFS_trans_sf"/>
</dbReference>
<feature type="transmembrane region" description="Helical" evidence="4">
    <location>
        <begin position="53"/>
        <end position="70"/>
    </location>
</feature>
<dbReference type="Proteomes" id="UP000254640">
    <property type="component" value="Unassembled WGS sequence"/>
</dbReference>